<dbReference type="EMBL" id="JBHTLM010000026">
    <property type="protein sequence ID" value="MFD1179225.1"/>
    <property type="molecule type" value="Genomic_DNA"/>
</dbReference>
<reference evidence="2" key="1">
    <citation type="journal article" date="2019" name="Int. J. Syst. Evol. Microbiol.">
        <title>The Global Catalogue of Microorganisms (GCM) 10K type strain sequencing project: providing services to taxonomists for standard genome sequencing and annotation.</title>
        <authorList>
            <consortium name="The Broad Institute Genomics Platform"/>
            <consortium name="The Broad Institute Genome Sequencing Center for Infectious Disease"/>
            <person name="Wu L."/>
            <person name="Ma J."/>
        </authorList>
    </citation>
    <scope>NUCLEOTIDE SEQUENCE [LARGE SCALE GENOMIC DNA]</scope>
    <source>
        <strain evidence="2">CCUG 59189</strain>
    </source>
</reference>
<sequence>MVGKKRLTTKDDFINCWALQLDIDIEHKDEDVIIDSGKIEQNEFPHYIVLNGKTYNINDFLFFY</sequence>
<keyword evidence="2" id="KW-1185">Reference proteome</keyword>
<dbReference type="Proteomes" id="UP001597262">
    <property type="component" value="Unassembled WGS sequence"/>
</dbReference>
<dbReference type="RefSeq" id="WP_379321651.1">
    <property type="nucleotide sequence ID" value="NZ_JBHTLM010000026.1"/>
</dbReference>
<name>A0ABW3S5I8_9BACL</name>
<evidence type="ECO:0000313" key="1">
    <source>
        <dbReference type="EMBL" id="MFD1179225.1"/>
    </source>
</evidence>
<accession>A0ABW3S5I8</accession>
<protein>
    <submittedName>
        <fullName evidence="1">Uncharacterized protein</fullName>
    </submittedName>
</protein>
<proteinExistence type="predicted"/>
<comment type="caution">
    <text evidence="1">The sequence shown here is derived from an EMBL/GenBank/DDBJ whole genome shotgun (WGS) entry which is preliminary data.</text>
</comment>
<gene>
    <name evidence="1" type="ORF">ACFQ3W_23430</name>
</gene>
<organism evidence="1 2">
    <name type="scientific">Paenibacillus puldeungensis</name>
    <dbReference type="NCBI Taxonomy" id="696536"/>
    <lineage>
        <taxon>Bacteria</taxon>
        <taxon>Bacillati</taxon>
        <taxon>Bacillota</taxon>
        <taxon>Bacilli</taxon>
        <taxon>Bacillales</taxon>
        <taxon>Paenibacillaceae</taxon>
        <taxon>Paenibacillus</taxon>
    </lineage>
</organism>
<evidence type="ECO:0000313" key="2">
    <source>
        <dbReference type="Proteomes" id="UP001597262"/>
    </source>
</evidence>